<proteinExistence type="predicted"/>
<feature type="compositionally biased region" description="Basic residues" evidence="1">
    <location>
        <begin position="620"/>
        <end position="639"/>
    </location>
</feature>
<feature type="region of interest" description="Disordered" evidence="1">
    <location>
        <begin position="1338"/>
        <end position="1413"/>
    </location>
</feature>
<feature type="compositionally biased region" description="Low complexity" evidence="1">
    <location>
        <begin position="1241"/>
        <end position="1251"/>
    </location>
</feature>
<feature type="region of interest" description="Disordered" evidence="1">
    <location>
        <begin position="1632"/>
        <end position="1655"/>
    </location>
</feature>
<name>A0A1Q9DYM7_SYMMI</name>
<dbReference type="EMBL" id="LSRX01000333">
    <property type="protein sequence ID" value="OLQ00284.1"/>
    <property type="molecule type" value="Genomic_DNA"/>
</dbReference>
<feature type="compositionally biased region" description="Low complexity" evidence="1">
    <location>
        <begin position="1398"/>
        <end position="1413"/>
    </location>
</feature>
<feature type="region of interest" description="Disordered" evidence="1">
    <location>
        <begin position="553"/>
        <end position="704"/>
    </location>
</feature>
<feature type="region of interest" description="Disordered" evidence="1">
    <location>
        <begin position="1833"/>
        <end position="1853"/>
    </location>
</feature>
<reference evidence="2 3" key="1">
    <citation type="submission" date="2016-02" db="EMBL/GenBank/DDBJ databases">
        <title>Genome analysis of coral dinoflagellate symbionts highlights evolutionary adaptations to a symbiotic lifestyle.</title>
        <authorList>
            <person name="Aranda M."/>
            <person name="Li Y."/>
            <person name="Liew Y.J."/>
            <person name="Baumgarten S."/>
            <person name="Simakov O."/>
            <person name="Wilson M."/>
            <person name="Piel J."/>
            <person name="Ashoor H."/>
            <person name="Bougouffa S."/>
            <person name="Bajic V.B."/>
            <person name="Ryu T."/>
            <person name="Ravasi T."/>
            <person name="Bayer T."/>
            <person name="Micklem G."/>
            <person name="Kim H."/>
            <person name="Bhak J."/>
            <person name="Lajeunesse T.C."/>
            <person name="Voolstra C.R."/>
        </authorList>
    </citation>
    <scope>NUCLEOTIDE SEQUENCE [LARGE SCALE GENOMIC DNA]</scope>
    <source>
        <strain evidence="2 3">CCMP2467</strain>
    </source>
</reference>
<feature type="compositionally biased region" description="Low complexity" evidence="1">
    <location>
        <begin position="1344"/>
        <end position="1356"/>
    </location>
</feature>
<feature type="compositionally biased region" description="Polar residues" evidence="1">
    <location>
        <begin position="1376"/>
        <end position="1389"/>
    </location>
</feature>
<evidence type="ECO:0000313" key="2">
    <source>
        <dbReference type="EMBL" id="OLQ00284.1"/>
    </source>
</evidence>
<evidence type="ECO:0000313" key="3">
    <source>
        <dbReference type="Proteomes" id="UP000186817"/>
    </source>
</evidence>
<gene>
    <name evidence="2" type="ORF">AK812_SmicGene17087</name>
</gene>
<dbReference type="Proteomes" id="UP000186817">
    <property type="component" value="Unassembled WGS sequence"/>
</dbReference>
<feature type="compositionally biased region" description="Basic residues" evidence="1">
    <location>
        <begin position="599"/>
        <end position="611"/>
    </location>
</feature>
<accession>A0A1Q9DYM7</accession>
<protein>
    <submittedName>
        <fullName evidence="2">Uncharacterized protein</fullName>
    </submittedName>
</protein>
<feature type="compositionally biased region" description="Basic and acidic residues" evidence="1">
    <location>
        <begin position="580"/>
        <end position="598"/>
    </location>
</feature>
<feature type="compositionally biased region" description="Low complexity" evidence="1">
    <location>
        <begin position="1193"/>
        <end position="1215"/>
    </location>
</feature>
<dbReference type="OrthoDB" id="434892at2759"/>
<feature type="region of interest" description="Disordered" evidence="1">
    <location>
        <begin position="1039"/>
        <end position="1269"/>
    </location>
</feature>
<feature type="compositionally biased region" description="Acidic residues" evidence="1">
    <location>
        <begin position="564"/>
        <end position="579"/>
    </location>
</feature>
<keyword evidence="3" id="KW-1185">Reference proteome</keyword>
<feature type="compositionally biased region" description="Pro residues" evidence="1">
    <location>
        <begin position="1127"/>
        <end position="1136"/>
    </location>
</feature>
<feature type="compositionally biased region" description="Pro residues" evidence="1">
    <location>
        <begin position="999"/>
        <end position="1012"/>
    </location>
</feature>
<feature type="compositionally biased region" description="Basic residues" evidence="1">
    <location>
        <begin position="693"/>
        <end position="703"/>
    </location>
</feature>
<comment type="caution">
    <text evidence="2">The sequence shown here is derived from an EMBL/GenBank/DDBJ whole genome shotgun (WGS) entry which is preliminary data.</text>
</comment>
<feature type="compositionally biased region" description="Gly residues" evidence="1">
    <location>
        <begin position="1840"/>
        <end position="1850"/>
    </location>
</feature>
<feature type="region of interest" description="Disordered" evidence="1">
    <location>
        <begin position="992"/>
        <end position="1013"/>
    </location>
</feature>
<sequence length="2223" mass="243620">MNDAPLIDWPADEKGQKRIPTALGIKLNVAVLAPVVGRSLQHYAIMYVNILENALTHFRVQVKMKHLNVEKDQVRIDASKLNPDAHAIKAMICCHRRLADRSEHQRDVDVQKLTDRLRDTAAQMERVEIPWVVKQVKGKGPDDLDVPCRSRPVFDCKSYKKKSQGDSEESQQSERLDALTDELAVHTLVAATEACEAQRDASPGPCNASQVVPDEQDFVLPSPKTLEFRPGEQEEAQESMQQRFDRLKGLYGENAAMTLCGLVAEGVHFDPEVGEWKPLSGFHCPIMPVPNVPTAAPEESMMPAPIMPAEAVEERMMPAPIMPEAVEGNMMPAPIMPAAAQEEIEPKIEDTSAVGTRQVKQIGLDDPIFGPWSVESTPSKDLQAGSEELGSDVAAEAKKMLLQQLRVHMQRIENGGSMDAVDTCPMGFHEAADTLRTERLLNGSSREAFSSCVNIEDSPESLKASNVDGVPLTPTELETGEATRFWDEDMLKRATEWSEEAPVAASGSIRRSLAQDFEAQYSMQEKALQMASGSDLEEPEDMGLEEPEQLVPLGPEEAPVDAPQEADDASEDLLDTEAEPCERDAQRTLRSEKQEAQRRRGRGGGRGRGKRSPVCDGAAKKAKPAAKKAAAKKVLKRPAAKQLQPEEPMAEPVMEEPPMAEEPMAEEPMAERLTEEPDDAEDEPSPPAEVTRGRGRGRGKKPKLVVTEEQKRVCKELIQAGRSHKHEIYWSRKTIGVRMKSGTQVWSMSFPNLKVGIIVANEVNLLERGVSIHGALIHDSIMAYRAELEEKHIALGVSLDDPQLTSMDLFWRRSCVMPRGSKRLLNLASRSDEGSGVASAADGPPRALVQSAYRFGELFAGAANVTSAMYWFAPLGNVEKDWVARGNLMAARTYTTDFGNALADLLPNMHEGIRGLRVANDHAGMRASNLLIAMSADQQLWEEADMTSVVRLVQNISATPVCGCTDVVQEYKKRRAEAGAEAMAPSVRPKMEVDEMGRPPLPPPPFPAPPPKAKATLAWGRVVPPPKVRDVASCGQVVPPARGQEEAPATPAGKSPPLKKSRTEVGVSKRGGPEVSADVDTQVADAGAVPKLPGGAMMKEQAPFPRSRPRQAPQVHAGGQQEEARAPMPPQYPPPGHQQMTAPSPEKLPGGPQQMPAPSPQKLPAGPQQTPAPPPQKLPGEPQQMRAPPPQQAPGGQQMTAPPQQAPGGPQMTAPLPAPGGPQMTAPPLQQLAGGPQMTAPPLQQLPGGQQMVAGGHPRSPQRSPTGQPVVFTPPHMSGMAGGGSMPAVPMGNVPAMPRRVPTGPTEVEMMQQVNEATIRQLSMQLAAAQQQASMMKQKEAALQKQQQQQQQQQQQHDLPQKSPTRVTTEPLPCVDSQTQPGQAASASVPQMPKMQEPRQQPTVTMQQQVQPTVQKPALQQPMMHPTMLQPMPQPTVPQPMPQPTVPQPMPQPTMLQPGVMQPMLQPTMPQGSMPTMMQSMPQGSMPTMMQPMPQPSVPQGSMLQHTMPQPTLLQPPTPTFVPSPALPMAAGDDHAAIETGYKTMMSLSGVTGRLPPNIMDMYVRLVEECARMKGGVSGSPTNRVPAQAPQGVAAAQSAAVSQAPESVTAAQSAAVSPSHASNTVVDVDAATTSPSEELSADGVPPAPKEEGGTDRKNYATQIDAQKQAVVPDATTQQPDTQYVNGKSIKNKNQGVRDEILQKWNAGGYVRQKLLKDFIEKCYQPHSAGNARLEAVFKIRQLSRDWRKSLKGFEWLTEKEMIALGWPEKKVQGAVAHCDKQKLYKKQGSERLRELESMMEDAGTFDESFDMSLGVGDLMLEDEDDKVQAGMLEQKNCPPGRGGKAPGGPGERSDLKRLQDENGCLNGLYQRLCDQELKMKNGTKKDFNDTTQQIKDSSYLRKQAPKGKAKAKSTAKREEGANVVESVLQTYLVFRCIVRAAIYQQSWGPVMKAGLASGLHCFFYAAMLADEYKAQVVPIQTYEQDDNIGFGSGNRTLDSLMQHFVEDAKECYFNGVPSRNGRFYIVLIRLEGPLAGDQRLLWKRPGCHGVLCMIYREVRKGSDARLLTKWLADYLSRPWCFDVMTEHVFDMITALDDFHRLCYAQCDRIWMSAVEMKRARALLSRFIFSYSMAAQKSHAKGMLFFNITPKYHYLLHMEHDLRISMGHSWGLNPACFATQMDEDYMGVSSRMSRAAHPLGAARRTAQRWLIHSWCKWRCWKFHL</sequence>
<evidence type="ECO:0000256" key="1">
    <source>
        <dbReference type="SAM" id="MobiDB-lite"/>
    </source>
</evidence>
<organism evidence="2 3">
    <name type="scientific">Symbiodinium microadriaticum</name>
    <name type="common">Dinoflagellate</name>
    <name type="synonym">Zooxanthella microadriatica</name>
    <dbReference type="NCBI Taxonomy" id="2951"/>
    <lineage>
        <taxon>Eukaryota</taxon>
        <taxon>Sar</taxon>
        <taxon>Alveolata</taxon>
        <taxon>Dinophyceae</taxon>
        <taxon>Suessiales</taxon>
        <taxon>Symbiodiniaceae</taxon>
        <taxon>Symbiodinium</taxon>
    </lineage>
</organism>